<sequence>HPKINLKSDKNLPISPNNTPEKNTLALHRPENLTLPGTSTPQKPPIPIPRKFASKSCPSSVKDLKIEPALFQITKSMIAEYASTSETNFESLIGASHFSKINDPPKKPQAEVQTTGYLKNPKRPNKVPGFLRRHNMDEWVAKKVWFYINGDEHFPKFEYRFRPKRDVKDLDALCDILSNRLKLARGVRHIFTIEGLRIERLEDLQNEHHYVASSTKKFKFPKSA</sequence>
<name>A0A8J2JZI9_9HEXA</name>
<dbReference type="AlphaFoldDB" id="A0A8J2JZI9"/>
<feature type="compositionally biased region" description="Basic and acidic residues" evidence="1">
    <location>
        <begin position="1"/>
        <end position="10"/>
    </location>
</feature>
<dbReference type="Pfam" id="PF03607">
    <property type="entry name" value="DCX"/>
    <property type="match status" value="1"/>
</dbReference>
<dbReference type="GO" id="GO:0005815">
    <property type="term" value="C:microtubule organizing center"/>
    <property type="evidence" value="ECO:0007669"/>
    <property type="project" value="TreeGrafter"/>
</dbReference>
<keyword evidence="4" id="KW-1185">Reference proteome</keyword>
<gene>
    <name evidence="3" type="ORF">AFUS01_LOCUS16358</name>
</gene>
<dbReference type="GO" id="GO:0035556">
    <property type="term" value="P:intracellular signal transduction"/>
    <property type="evidence" value="ECO:0007669"/>
    <property type="project" value="InterPro"/>
</dbReference>
<dbReference type="GO" id="GO:0005874">
    <property type="term" value="C:microtubule"/>
    <property type="evidence" value="ECO:0007669"/>
    <property type="project" value="TreeGrafter"/>
</dbReference>
<dbReference type="Proteomes" id="UP000708208">
    <property type="component" value="Unassembled WGS sequence"/>
</dbReference>
<protein>
    <recommendedName>
        <fullName evidence="2">Doublecortin domain-containing protein</fullName>
    </recommendedName>
</protein>
<dbReference type="PANTHER" id="PTHR23004:SF11">
    <property type="entry name" value="PROTEIN RPI-1"/>
    <property type="match status" value="1"/>
</dbReference>
<dbReference type="SMART" id="SM00537">
    <property type="entry name" value="DCX"/>
    <property type="match status" value="1"/>
</dbReference>
<reference evidence="3" key="1">
    <citation type="submission" date="2021-06" db="EMBL/GenBank/DDBJ databases">
        <authorList>
            <person name="Hodson N. C."/>
            <person name="Mongue J. A."/>
            <person name="Jaron S. K."/>
        </authorList>
    </citation>
    <scope>NUCLEOTIDE SEQUENCE</scope>
</reference>
<evidence type="ECO:0000256" key="1">
    <source>
        <dbReference type="SAM" id="MobiDB-lite"/>
    </source>
</evidence>
<proteinExistence type="predicted"/>
<evidence type="ECO:0000259" key="2">
    <source>
        <dbReference type="PROSITE" id="PS50309"/>
    </source>
</evidence>
<dbReference type="PANTHER" id="PTHR23004">
    <property type="entry name" value="DOUBLECORTIN DOMAIN CONTAINING 2"/>
    <property type="match status" value="1"/>
</dbReference>
<organism evidence="3 4">
    <name type="scientific">Allacma fusca</name>
    <dbReference type="NCBI Taxonomy" id="39272"/>
    <lineage>
        <taxon>Eukaryota</taxon>
        <taxon>Metazoa</taxon>
        <taxon>Ecdysozoa</taxon>
        <taxon>Arthropoda</taxon>
        <taxon>Hexapoda</taxon>
        <taxon>Collembola</taxon>
        <taxon>Symphypleona</taxon>
        <taxon>Sminthuridae</taxon>
        <taxon>Allacma</taxon>
    </lineage>
</organism>
<feature type="non-terminal residue" evidence="3">
    <location>
        <position position="1"/>
    </location>
</feature>
<comment type="caution">
    <text evidence="3">The sequence shown here is derived from an EMBL/GenBank/DDBJ whole genome shotgun (WGS) entry which is preliminary data.</text>
</comment>
<feature type="domain" description="Doublecortin" evidence="2">
    <location>
        <begin position="142"/>
        <end position="219"/>
    </location>
</feature>
<dbReference type="PROSITE" id="PS50309">
    <property type="entry name" value="DC"/>
    <property type="match status" value="1"/>
</dbReference>
<evidence type="ECO:0000313" key="3">
    <source>
        <dbReference type="EMBL" id="CAG7727522.1"/>
    </source>
</evidence>
<evidence type="ECO:0000313" key="4">
    <source>
        <dbReference type="Proteomes" id="UP000708208"/>
    </source>
</evidence>
<dbReference type="EMBL" id="CAJVCH010149739">
    <property type="protein sequence ID" value="CAG7727522.1"/>
    <property type="molecule type" value="Genomic_DNA"/>
</dbReference>
<dbReference type="InterPro" id="IPR003533">
    <property type="entry name" value="Doublecortin_dom"/>
</dbReference>
<feature type="region of interest" description="Disordered" evidence="1">
    <location>
        <begin position="1"/>
        <end position="47"/>
    </location>
</feature>
<dbReference type="OrthoDB" id="1738954at2759"/>
<accession>A0A8J2JZI9</accession>